<reference evidence="5 6" key="1">
    <citation type="submission" date="2020-07" db="EMBL/GenBank/DDBJ databases">
        <authorList>
            <person name="Zhuang K."/>
            <person name="Ran Y."/>
        </authorList>
    </citation>
    <scope>NUCLEOTIDE SEQUENCE [LARGE SCALE GENOMIC DNA]</scope>
    <source>
        <strain evidence="5 6">WCH-YHL-001</strain>
    </source>
</reference>
<dbReference type="AlphaFoldDB" id="A0A7D6ZI88"/>
<organism evidence="5 6">
    <name type="scientific">Nocardia huaxiensis</name>
    <dbReference type="NCBI Taxonomy" id="2755382"/>
    <lineage>
        <taxon>Bacteria</taxon>
        <taxon>Bacillati</taxon>
        <taxon>Actinomycetota</taxon>
        <taxon>Actinomycetes</taxon>
        <taxon>Mycobacteriales</taxon>
        <taxon>Nocardiaceae</taxon>
        <taxon>Nocardia</taxon>
    </lineage>
</organism>
<dbReference type="InterPro" id="IPR006016">
    <property type="entry name" value="UspA"/>
</dbReference>
<dbReference type="InterPro" id="IPR006015">
    <property type="entry name" value="Universal_stress_UspA"/>
</dbReference>
<dbReference type="EMBL" id="CP059399">
    <property type="protein sequence ID" value="QLY28563.1"/>
    <property type="molecule type" value="Genomic_DNA"/>
</dbReference>
<dbReference type="GO" id="GO:0005524">
    <property type="term" value="F:ATP binding"/>
    <property type="evidence" value="ECO:0007669"/>
    <property type="project" value="UniProtKB-KW"/>
</dbReference>
<name>A0A7D6ZI88_9NOCA</name>
<dbReference type="Gene3D" id="3.40.50.620">
    <property type="entry name" value="HUPs"/>
    <property type="match status" value="2"/>
</dbReference>
<dbReference type="PANTHER" id="PTHR46268:SF27">
    <property type="entry name" value="UNIVERSAL STRESS PROTEIN RV2623"/>
    <property type="match status" value="1"/>
</dbReference>
<evidence type="ECO:0000256" key="3">
    <source>
        <dbReference type="ARBA" id="ARBA00022840"/>
    </source>
</evidence>
<feature type="domain" description="UspA" evidence="4">
    <location>
        <begin position="17"/>
        <end position="154"/>
    </location>
</feature>
<dbReference type="Pfam" id="PF00582">
    <property type="entry name" value="Usp"/>
    <property type="match status" value="2"/>
</dbReference>
<accession>A0A7D6ZI88</accession>
<feature type="domain" description="UspA" evidence="4">
    <location>
        <begin position="168"/>
        <end position="304"/>
    </location>
</feature>
<evidence type="ECO:0000256" key="2">
    <source>
        <dbReference type="ARBA" id="ARBA00022741"/>
    </source>
</evidence>
<keyword evidence="2" id="KW-0547">Nucleotide-binding</keyword>
<evidence type="ECO:0000256" key="1">
    <source>
        <dbReference type="ARBA" id="ARBA00008791"/>
    </source>
</evidence>
<sequence length="313" mass="32941">MTRQDHDEPHRVATAAVVVGVDGSPGSERALRWAADYAADRDRDLLIVHGLALVSASSVVGPYEVVMPDVLDSMHARGRAVLTRAEARVREHRAGLRISTLMTSDTGAALLISRSADAYAVVLGATGTIGTIGHLGSTLLAVTSHAQGTVIVVRPEAEDDDAIRLTGPVVVGVDGSPVSEAAIAAAFAEAAERRTGLVAVHAWSDWAAGTFAGQLPPIAAADLETVEEAVLAERLAGWQEKYPDVVVTRRLYPAGPGEALLDWSKVAQLLVVGNRGRGGFRGLLLGSTAHTLVQHAYCPVMVVHPDRGEDTRR</sequence>
<gene>
    <name evidence="5" type="ORF">H0264_24840</name>
</gene>
<evidence type="ECO:0000313" key="6">
    <source>
        <dbReference type="Proteomes" id="UP000515512"/>
    </source>
</evidence>
<keyword evidence="6" id="KW-1185">Reference proteome</keyword>
<dbReference type="KEGG" id="nhu:H0264_24840"/>
<dbReference type="SUPFAM" id="SSF52402">
    <property type="entry name" value="Adenine nucleotide alpha hydrolases-like"/>
    <property type="match status" value="2"/>
</dbReference>
<dbReference type="InterPro" id="IPR014729">
    <property type="entry name" value="Rossmann-like_a/b/a_fold"/>
</dbReference>
<proteinExistence type="inferred from homology"/>
<dbReference type="PANTHER" id="PTHR46268">
    <property type="entry name" value="STRESS RESPONSE PROTEIN NHAX"/>
    <property type="match status" value="1"/>
</dbReference>
<protein>
    <submittedName>
        <fullName evidence="5">Universal stress protein</fullName>
    </submittedName>
</protein>
<dbReference type="Proteomes" id="UP000515512">
    <property type="component" value="Chromosome"/>
</dbReference>
<evidence type="ECO:0000313" key="5">
    <source>
        <dbReference type="EMBL" id="QLY28563.1"/>
    </source>
</evidence>
<evidence type="ECO:0000259" key="4">
    <source>
        <dbReference type="Pfam" id="PF00582"/>
    </source>
</evidence>
<dbReference type="PRINTS" id="PR01438">
    <property type="entry name" value="UNVRSLSTRESS"/>
</dbReference>
<keyword evidence="3" id="KW-0067">ATP-binding</keyword>
<dbReference type="RefSeq" id="WP_181579769.1">
    <property type="nucleotide sequence ID" value="NZ_CP059399.1"/>
</dbReference>
<comment type="similarity">
    <text evidence="1">Belongs to the universal stress protein A family.</text>
</comment>